<reference evidence="3" key="1">
    <citation type="submission" date="2017-04" db="EMBL/GenBank/DDBJ databases">
        <authorList>
            <person name="Varghese N."/>
            <person name="Submissions S."/>
        </authorList>
    </citation>
    <scope>NUCLEOTIDE SEQUENCE [LARGE SCALE GENOMIC DNA]</scope>
    <source>
        <strain evidence="3">LMG 29540</strain>
    </source>
</reference>
<evidence type="ECO:0000313" key="3">
    <source>
        <dbReference type="Proteomes" id="UP000193228"/>
    </source>
</evidence>
<keyword evidence="1" id="KW-1133">Transmembrane helix</keyword>
<gene>
    <name evidence="2" type="ORF">SAMN06265784_101534</name>
</gene>
<keyword evidence="1" id="KW-0812">Transmembrane</keyword>
<protein>
    <submittedName>
        <fullName evidence="2">Uncharacterized protein</fullName>
    </submittedName>
</protein>
<feature type="transmembrane region" description="Helical" evidence="1">
    <location>
        <begin position="55"/>
        <end position="79"/>
    </location>
</feature>
<dbReference type="EMBL" id="FXAT01000001">
    <property type="protein sequence ID" value="SMG12104.1"/>
    <property type="molecule type" value="Genomic_DNA"/>
</dbReference>
<name>A0A1X7ID87_9BURK</name>
<dbReference type="RefSeq" id="WP_085480699.1">
    <property type="nucleotide sequence ID" value="NZ_FXAT01000001.1"/>
</dbReference>
<dbReference type="AlphaFoldDB" id="A0A1X7ID87"/>
<evidence type="ECO:0000313" key="2">
    <source>
        <dbReference type="EMBL" id="SMG12104.1"/>
    </source>
</evidence>
<keyword evidence="1" id="KW-0472">Membrane</keyword>
<accession>A0A1X7ID87</accession>
<organism evidence="2 3">
    <name type="scientific">Paraburkholderia susongensis</name>
    <dbReference type="NCBI Taxonomy" id="1515439"/>
    <lineage>
        <taxon>Bacteria</taxon>
        <taxon>Pseudomonadati</taxon>
        <taxon>Pseudomonadota</taxon>
        <taxon>Betaproteobacteria</taxon>
        <taxon>Burkholderiales</taxon>
        <taxon>Burkholderiaceae</taxon>
        <taxon>Paraburkholderia</taxon>
    </lineage>
</organism>
<keyword evidence="3" id="KW-1185">Reference proteome</keyword>
<dbReference type="OrthoDB" id="9102192at2"/>
<sequence>MATLARRLFKIALFIGLFCLAVPYVHTYPWPMPESQSLIWWRTSRWLGVRDPEDLYFTVWATIDLIVAALAYVAIMRLWRYYRKRKKPIEG</sequence>
<dbReference type="STRING" id="1515439.SAMN06265784_101534"/>
<dbReference type="Proteomes" id="UP000193228">
    <property type="component" value="Unassembled WGS sequence"/>
</dbReference>
<evidence type="ECO:0000256" key="1">
    <source>
        <dbReference type="SAM" id="Phobius"/>
    </source>
</evidence>
<proteinExistence type="predicted"/>